<keyword evidence="1" id="KW-0812">Transmembrane</keyword>
<proteinExistence type="predicted"/>
<reference evidence="2" key="1">
    <citation type="submission" date="2020-07" db="EMBL/GenBank/DDBJ databases">
        <title>Huge and variable diversity of episymbiotic CPR bacteria and DPANN archaea in groundwater ecosystems.</title>
        <authorList>
            <person name="He C.Y."/>
            <person name="Keren R."/>
            <person name="Whittaker M."/>
            <person name="Farag I.F."/>
            <person name="Doudna J."/>
            <person name="Cate J.H.D."/>
            <person name="Banfield J.F."/>
        </authorList>
    </citation>
    <scope>NUCLEOTIDE SEQUENCE</scope>
    <source>
        <strain evidence="2">NC_groundwater_1296_Ag_S-0.2um_52_80</strain>
    </source>
</reference>
<sequence>MKKGQVTVFLIAAVIILLIGVAFLLYLNKPFRFAGSASAQDAINRFVLQCIENTAAKGVRELGLQGGYYRLPSGHFEKGDYGIPYYFDRGADFSPSIGTLESEFSDYMDDRLPGCADFSEFGKQGVLVSAGNPSTSTGIQANRIVLSIAYPLTARVGDETVSLESFSYELDSNYGLSHQVSKKLAEKLVNDPEYRDYTFINSQPQIVSILPQQSYTDIYIVVDRQYNFLFAARFR</sequence>
<keyword evidence="1" id="KW-0472">Membrane</keyword>
<accession>A0A8T3YNP8</accession>
<dbReference type="EMBL" id="JACQPB010000046">
    <property type="protein sequence ID" value="MBI4210876.1"/>
    <property type="molecule type" value="Genomic_DNA"/>
</dbReference>
<dbReference type="Proteomes" id="UP000732298">
    <property type="component" value="Unassembled WGS sequence"/>
</dbReference>
<organism evidence="2 3">
    <name type="scientific">Candidatus Iainarchaeum sp</name>
    <dbReference type="NCBI Taxonomy" id="3101447"/>
    <lineage>
        <taxon>Archaea</taxon>
        <taxon>Candidatus Iainarchaeota</taxon>
        <taxon>Candidatus Iainarchaeia</taxon>
        <taxon>Candidatus Iainarchaeales</taxon>
        <taxon>Candidatus Iainarchaeaceae</taxon>
        <taxon>Candidatus Iainarchaeum</taxon>
    </lineage>
</organism>
<evidence type="ECO:0000313" key="3">
    <source>
        <dbReference type="Proteomes" id="UP000732298"/>
    </source>
</evidence>
<dbReference type="AlphaFoldDB" id="A0A8T3YNP8"/>
<keyword evidence="1" id="KW-1133">Transmembrane helix</keyword>
<comment type="caution">
    <text evidence="2">The sequence shown here is derived from an EMBL/GenBank/DDBJ whole genome shotgun (WGS) entry which is preliminary data.</text>
</comment>
<name>A0A8T3YNP8_9ARCH</name>
<protein>
    <submittedName>
        <fullName evidence="2">Uncharacterized protein</fullName>
    </submittedName>
</protein>
<gene>
    <name evidence="2" type="ORF">HY544_05215</name>
</gene>
<evidence type="ECO:0000256" key="1">
    <source>
        <dbReference type="SAM" id="Phobius"/>
    </source>
</evidence>
<feature type="transmembrane region" description="Helical" evidence="1">
    <location>
        <begin position="6"/>
        <end position="27"/>
    </location>
</feature>
<evidence type="ECO:0000313" key="2">
    <source>
        <dbReference type="EMBL" id="MBI4210876.1"/>
    </source>
</evidence>